<organism evidence="2 3">
    <name type="scientific">Gossypium laxum</name>
    <dbReference type="NCBI Taxonomy" id="34288"/>
    <lineage>
        <taxon>Eukaryota</taxon>
        <taxon>Viridiplantae</taxon>
        <taxon>Streptophyta</taxon>
        <taxon>Embryophyta</taxon>
        <taxon>Tracheophyta</taxon>
        <taxon>Spermatophyta</taxon>
        <taxon>Magnoliopsida</taxon>
        <taxon>eudicotyledons</taxon>
        <taxon>Gunneridae</taxon>
        <taxon>Pentapetalae</taxon>
        <taxon>rosids</taxon>
        <taxon>malvids</taxon>
        <taxon>Malvales</taxon>
        <taxon>Malvaceae</taxon>
        <taxon>Malvoideae</taxon>
        <taxon>Gossypium</taxon>
    </lineage>
</organism>
<reference evidence="2 3" key="1">
    <citation type="journal article" date="2019" name="Genome Biol. Evol.">
        <title>Insights into the evolution of the New World diploid cottons (Gossypium, subgenus Houzingenia) based on genome sequencing.</title>
        <authorList>
            <person name="Grover C.E."/>
            <person name="Arick M.A. 2nd"/>
            <person name="Thrash A."/>
            <person name="Conover J.L."/>
            <person name="Sanders W.S."/>
            <person name="Peterson D.G."/>
            <person name="Frelichowski J.E."/>
            <person name="Scheffler J.A."/>
            <person name="Scheffler B.E."/>
            <person name="Wendel J.F."/>
        </authorList>
    </citation>
    <scope>NUCLEOTIDE SEQUENCE [LARGE SCALE GENOMIC DNA]</scope>
    <source>
        <strain evidence="2">4</strain>
        <tissue evidence="2">Leaf</tissue>
    </source>
</reference>
<dbReference type="EMBL" id="JABEZV010419979">
    <property type="protein sequence ID" value="MBA0729105.1"/>
    <property type="molecule type" value="Genomic_DNA"/>
</dbReference>
<proteinExistence type="predicted"/>
<dbReference type="Pfam" id="PF14223">
    <property type="entry name" value="Retrotran_gag_2"/>
    <property type="match status" value="1"/>
</dbReference>
<feature type="region of interest" description="Disordered" evidence="1">
    <location>
        <begin position="1"/>
        <end position="21"/>
    </location>
</feature>
<name>A0A7J9AYD8_9ROSI</name>
<evidence type="ECO:0000313" key="3">
    <source>
        <dbReference type="Proteomes" id="UP000593574"/>
    </source>
</evidence>
<dbReference type="AlphaFoldDB" id="A0A7J9AYD8"/>
<accession>A0A7J9AYD8</accession>
<protein>
    <submittedName>
        <fullName evidence="2">Uncharacterized protein</fullName>
    </submittedName>
</protein>
<dbReference type="Proteomes" id="UP000593574">
    <property type="component" value="Unassembled WGS sequence"/>
</dbReference>
<dbReference type="PANTHER" id="PTHR47481">
    <property type="match status" value="1"/>
</dbReference>
<gene>
    <name evidence="2" type="ORF">Golax_022550</name>
</gene>
<feature type="non-terminal residue" evidence="2">
    <location>
        <position position="252"/>
    </location>
</feature>
<evidence type="ECO:0000313" key="2">
    <source>
        <dbReference type="EMBL" id="MBA0729105.1"/>
    </source>
</evidence>
<sequence length="252" mass="27630">MEPPSSPSAGRSPSSVPVSSATDGVVDGRFFSTKKISIFLDDNNYLLWRQQVLLAVKTFKLQSFLDSRTIPPTPFLSDDNGTRHENPDFARFEQQDSALASWLLSSISQTVLPHLIGMDTSAQIWDALLNLYGSQTTSRLMSYRRALHSQHKGDLSMKEFLMKIKGCCDNLASCGELISEREHVTAILNGLSPEYESVIAIITASQIPYTVQGVATMLVDAEARQQVVLGDTSSSANVVTDQSSDRTSSIDH</sequence>
<dbReference type="PANTHER" id="PTHR47481:SF30">
    <property type="entry name" value="CCHC-TYPE DOMAIN-CONTAINING PROTEIN"/>
    <property type="match status" value="1"/>
</dbReference>
<comment type="caution">
    <text evidence="2">The sequence shown here is derived from an EMBL/GenBank/DDBJ whole genome shotgun (WGS) entry which is preliminary data.</text>
</comment>
<evidence type="ECO:0000256" key="1">
    <source>
        <dbReference type="SAM" id="MobiDB-lite"/>
    </source>
</evidence>
<feature type="compositionally biased region" description="Low complexity" evidence="1">
    <location>
        <begin position="7"/>
        <end position="21"/>
    </location>
</feature>
<keyword evidence="3" id="KW-1185">Reference proteome</keyword>